<dbReference type="PANTHER" id="PTHR12126">
    <property type="entry name" value="NADH-UBIQUINONE OXIDOREDUCTASE 39 KDA SUBUNIT-RELATED"/>
    <property type="match status" value="1"/>
</dbReference>
<evidence type="ECO:0000259" key="1">
    <source>
        <dbReference type="Pfam" id="PF13460"/>
    </source>
</evidence>
<comment type="caution">
    <text evidence="2">The sequence shown here is derived from an EMBL/GenBank/DDBJ whole genome shotgun (WGS) entry which is preliminary data.</text>
</comment>
<accession>A0ABV7LJM2</accession>
<feature type="domain" description="NAD(P)-binding" evidence="1">
    <location>
        <begin position="10"/>
        <end position="153"/>
    </location>
</feature>
<gene>
    <name evidence="2" type="ORF">ACFOEV_02575</name>
</gene>
<dbReference type="Proteomes" id="UP001595579">
    <property type="component" value="Unassembled WGS sequence"/>
</dbReference>
<dbReference type="PANTHER" id="PTHR12126:SF11">
    <property type="entry name" value="NADH DEHYDROGENASE [UBIQUINONE] 1 ALPHA SUBCOMPLEX SUBUNIT 9, MITOCHONDRIAL"/>
    <property type="match status" value="1"/>
</dbReference>
<proteinExistence type="predicted"/>
<dbReference type="InterPro" id="IPR016040">
    <property type="entry name" value="NAD(P)-bd_dom"/>
</dbReference>
<dbReference type="EMBL" id="JBHRUG010000003">
    <property type="protein sequence ID" value="MFC3282495.1"/>
    <property type="molecule type" value="Genomic_DNA"/>
</dbReference>
<name>A0ABV7LJM2_9GAMM</name>
<dbReference type="Pfam" id="PF13460">
    <property type="entry name" value="NAD_binding_10"/>
    <property type="match status" value="1"/>
</dbReference>
<evidence type="ECO:0000313" key="3">
    <source>
        <dbReference type="Proteomes" id="UP001595579"/>
    </source>
</evidence>
<dbReference type="CDD" id="cd05271">
    <property type="entry name" value="NDUFA9_like_SDR_a"/>
    <property type="match status" value="1"/>
</dbReference>
<dbReference type="SUPFAM" id="SSF51735">
    <property type="entry name" value="NAD(P)-binding Rossmann-fold domains"/>
    <property type="match status" value="1"/>
</dbReference>
<dbReference type="InterPro" id="IPR051207">
    <property type="entry name" value="ComplexI_NDUFA9_subunit"/>
</dbReference>
<reference evidence="3" key="1">
    <citation type="journal article" date="2019" name="Int. J. Syst. Evol. Microbiol.">
        <title>The Global Catalogue of Microorganisms (GCM) 10K type strain sequencing project: providing services to taxonomists for standard genome sequencing and annotation.</title>
        <authorList>
            <consortium name="The Broad Institute Genomics Platform"/>
            <consortium name="The Broad Institute Genome Sequencing Center for Infectious Disease"/>
            <person name="Wu L."/>
            <person name="Ma J."/>
        </authorList>
    </citation>
    <scope>NUCLEOTIDE SEQUENCE [LARGE SCALE GENOMIC DNA]</scope>
    <source>
        <strain evidence="3">CECT 7698</strain>
    </source>
</reference>
<dbReference type="RefSeq" id="WP_386771308.1">
    <property type="nucleotide sequence ID" value="NZ_JBHRUG010000003.1"/>
</dbReference>
<evidence type="ECO:0000313" key="2">
    <source>
        <dbReference type="EMBL" id="MFC3282495.1"/>
    </source>
</evidence>
<dbReference type="InterPro" id="IPR036291">
    <property type="entry name" value="NAD(P)-bd_dom_sf"/>
</dbReference>
<dbReference type="Gene3D" id="3.40.50.720">
    <property type="entry name" value="NAD(P)-binding Rossmann-like Domain"/>
    <property type="match status" value="1"/>
</dbReference>
<organism evidence="2 3">
    <name type="scientific">Litchfieldella rifensis</name>
    <dbReference type="NCBI Taxonomy" id="762643"/>
    <lineage>
        <taxon>Bacteria</taxon>
        <taxon>Pseudomonadati</taxon>
        <taxon>Pseudomonadota</taxon>
        <taxon>Gammaproteobacteria</taxon>
        <taxon>Oceanospirillales</taxon>
        <taxon>Halomonadaceae</taxon>
        <taxon>Litchfieldella</taxon>
    </lineage>
</organism>
<keyword evidence="3" id="KW-1185">Reference proteome</keyword>
<protein>
    <submittedName>
        <fullName evidence="2">Complex I NDUFA9 subunit family protein</fullName>
    </submittedName>
</protein>
<sequence length="301" mass="32222">MHHRVTTVFGGTGFLGSAIVQELVAAGTAVRVAVRHPRLPEDLASSDDIELVSADIRDDSSVAAALEGASGAVNAVGLYTEPSRTETFDIIHAQGAGRVAHHCREAGVECLVHISGIGADADSASSYIRARAHGEQRVRTAFPSAVIVRPSVLFGPRDAFLGALAMISRFPVVPLFGRGDTRLQPVLVADVAHAVSRLLDTAAPDLLLYELGGASTYRYREIVELVLTRLGRRRPLLPVPFVAWRALARLAALLPSPPLTENQVMLMQQDNVVGPDVGTFDDLRITPCSLEERLADCLDGR</sequence>